<organism evidence="3 4">
    <name type="scientific">Paralvinella palmiformis</name>
    <dbReference type="NCBI Taxonomy" id="53620"/>
    <lineage>
        <taxon>Eukaryota</taxon>
        <taxon>Metazoa</taxon>
        <taxon>Spiralia</taxon>
        <taxon>Lophotrochozoa</taxon>
        <taxon>Annelida</taxon>
        <taxon>Polychaeta</taxon>
        <taxon>Sedentaria</taxon>
        <taxon>Canalipalpata</taxon>
        <taxon>Terebellida</taxon>
        <taxon>Terebelliformia</taxon>
        <taxon>Alvinellidae</taxon>
        <taxon>Paralvinella</taxon>
    </lineage>
</organism>
<evidence type="ECO:0000256" key="1">
    <source>
        <dbReference type="SAM" id="SignalP"/>
    </source>
</evidence>
<feature type="signal peptide" evidence="1">
    <location>
        <begin position="1"/>
        <end position="19"/>
    </location>
</feature>
<feature type="chain" id="PRO_5042142687" description="RNA 3'-terminal phosphate cyclase insert domain-containing protein" evidence="1">
    <location>
        <begin position="20"/>
        <end position="122"/>
    </location>
</feature>
<accession>A0AAD9KBJ3</accession>
<evidence type="ECO:0000259" key="2">
    <source>
        <dbReference type="Pfam" id="PF05189"/>
    </source>
</evidence>
<comment type="caution">
    <text evidence="3">The sequence shown here is derived from an EMBL/GenBank/DDBJ whole genome shotgun (WGS) entry which is preliminary data.</text>
</comment>
<dbReference type="Proteomes" id="UP001208570">
    <property type="component" value="Unassembled WGS sequence"/>
</dbReference>
<keyword evidence="4" id="KW-1185">Reference proteome</keyword>
<feature type="domain" description="RNA 3'-terminal phosphate cyclase insert" evidence="2">
    <location>
        <begin position="17"/>
        <end position="63"/>
    </location>
</feature>
<dbReference type="PANTHER" id="PTHR11096:SF1">
    <property type="entry name" value="RNA 3'-TERMINAL PHOSPHATE CYCLASE-LIKE PROTEIN"/>
    <property type="match status" value="1"/>
</dbReference>
<dbReference type="InterPro" id="IPR013792">
    <property type="entry name" value="RNA3'P_cycl/enolpyr_Trfase_a/b"/>
</dbReference>
<protein>
    <recommendedName>
        <fullName evidence="2">RNA 3'-terminal phosphate cyclase insert domain-containing protein</fullName>
    </recommendedName>
</protein>
<dbReference type="InterPro" id="IPR036553">
    <property type="entry name" value="RPTC_insert"/>
</dbReference>
<dbReference type="SUPFAM" id="SSF55205">
    <property type="entry name" value="EPT/RTPC-like"/>
    <property type="match status" value="1"/>
</dbReference>
<dbReference type="GO" id="GO:0000479">
    <property type="term" value="P:endonucleolytic cleavage of tricistronic rRNA transcript (SSU-rRNA, 5.8S rRNA, LSU-rRNA)"/>
    <property type="evidence" value="ECO:0007669"/>
    <property type="project" value="TreeGrafter"/>
</dbReference>
<gene>
    <name evidence="3" type="ORF">LSH36_28g09080</name>
</gene>
<dbReference type="Pfam" id="PF05189">
    <property type="entry name" value="RTC_insert"/>
    <property type="match status" value="1"/>
</dbReference>
<reference evidence="3" key="1">
    <citation type="journal article" date="2023" name="Mol. Biol. Evol.">
        <title>Third-Generation Sequencing Reveals the Adaptive Role of the Epigenome in Three Deep-Sea Polychaetes.</title>
        <authorList>
            <person name="Perez M."/>
            <person name="Aroh O."/>
            <person name="Sun Y."/>
            <person name="Lan Y."/>
            <person name="Juniper S.K."/>
            <person name="Young C.R."/>
            <person name="Angers B."/>
            <person name="Qian P.Y."/>
        </authorList>
    </citation>
    <scope>NUCLEOTIDE SEQUENCE</scope>
    <source>
        <strain evidence="3">P08H-3</strain>
    </source>
</reference>
<name>A0AAD9KBJ3_9ANNE</name>
<dbReference type="Gene3D" id="3.30.360.20">
    <property type="entry name" value="RNA 3'-terminal phosphate cyclase, insert domain"/>
    <property type="match status" value="1"/>
</dbReference>
<dbReference type="PANTHER" id="PTHR11096">
    <property type="entry name" value="RNA 3' TERMINAL PHOSPHATE CYCLASE"/>
    <property type="match status" value="1"/>
</dbReference>
<dbReference type="GO" id="GO:0004521">
    <property type="term" value="F:RNA endonuclease activity"/>
    <property type="evidence" value="ECO:0007669"/>
    <property type="project" value="TreeGrafter"/>
</dbReference>
<dbReference type="InterPro" id="IPR013791">
    <property type="entry name" value="RNA3'-term_phos_cycl_insert"/>
</dbReference>
<dbReference type="InterPro" id="IPR000228">
    <property type="entry name" value="RNA3'_term_phos_cyc"/>
</dbReference>
<evidence type="ECO:0000313" key="4">
    <source>
        <dbReference type="Proteomes" id="UP001208570"/>
    </source>
</evidence>
<keyword evidence="1" id="KW-0732">Signal</keyword>
<sequence length="122" mass="13462">MFTFYAIGLLLNLNFSTWAARVSPAVCNRLVDAARAILNKFLTDIYIYTDHNKGPQSGKYGGCVDSTNQSLAAVLMALGDKDVSKVQTGPLSPYIVRKMNKSQIKQSTIGSRIQMIKERSND</sequence>
<dbReference type="GO" id="GO:0005730">
    <property type="term" value="C:nucleolus"/>
    <property type="evidence" value="ECO:0007669"/>
    <property type="project" value="TreeGrafter"/>
</dbReference>
<evidence type="ECO:0000313" key="3">
    <source>
        <dbReference type="EMBL" id="KAK2167428.1"/>
    </source>
</evidence>
<proteinExistence type="predicted"/>
<dbReference type="EMBL" id="JAODUP010000028">
    <property type="protein sequence ID" value="KAK2167428.1"/>
    <property type="molecule type" value="Genomic_DNA"/>
</dbReference>
<dbReference type="AlphaFoldDB" id="A0AAD9KBJ3"/>